<dbReference type="Gene3D" id="1.25.70.10">
    <property type="entry name" value="Transcription termination factor 3, mitochondrial"/>
    <property type="match status" value="1"/>
</dbReference>
<dbReference type="SMART" id="SM00733">
    <property type="entry name" value="Mterf"/>
    <property type="match status" value="3"/>
</dbReference>
<evidence type="ECO:0000313" key="4">
    <source>
        <dbReference type="Proteomes" id="UP001632037"/>
    </source>
</evidence>
<dbReference type="InterPro" id="IPR038538">
    <property type="entry name" value="MTERF_sf"/>
</dbReference>
<keyword evidence="4" id="KW-1185">Reference proteome</keyword>
<dbReference type="Proteomes" id="UP001632037">
    <property type="component" value="Unassembled WGS sequence"/>
</dbReference>
<evidence type="ECO:0000256" key="1">
    <source>
        <dbReference type="ARBA" id="ARBA00007692"/>
    </source>
</evidence>
<comment type="caution">
    <text evidence="3">The sequence shown here is derived from an EMBL/GenBank/DDBJ whole genome shotgun (WGS) entry which is preliminary data.</text>
</comment>
<gene>
    <name evidence="3" type="ORF">V7S43_000259</name>
</gene>
<evidence type="ECO:0000313" key="3">
    <source>
        <dbReference type="EMBL" id="KAL3674304.1"/>
    </source>
</evidence>
<name>A0ABD3G938_9STRA</name>
<keyword evidence="2" id="KW-0809">Transit peptide</keyword>
<dbReference type="AlphaFoldDB" id="A0ABD3G938"/>
<protein>
    <recommendedName>
        <fullName evidence="5">PUB domain-containing protein</fullName>
    </recommendedName>
</protein>
<sequence>MLSGKADQLLANANYLLELGVPQERLPRVITSVPECLALTPSRIKKTVDMLDEMFGNGVGIRAVSNSRIVLYNIDNMRESLDFLVSLGFTTERIGENPRRITRNVARFLRPRATFLKEQGVNVVEDTSWILKGDRLFIEK</sequence>
<organism evidence="3 4">
    <name type="scientific">Phytophthora oleae</name>
    <dbReference type="NCBI Taxonomy" id="2107226"/>
    <lineage>
        <taxon>Eukaryota</taxon>
        <taxon>Sar</taxon>
        <taxon>Stramenopiles</taxon>
        <taxon>Oomycota</taxon>
        <taxon>Peronosporomycetes</taxon>
        <taxon>Peronosporales</taxon>
        <taxon>Peronosporaceae</taxon>
        <taxon>Phytophthora</taxon>
    </lineage>
</organism>
<reference evidence="3 4" key="1">
    <citation type="submission" date="2024-09" db="EMBL/GenBank/DDBJ databases">
        <title>Genome sequencing and assembly of Phytophthora oleae, isolate VK10A, causative agent of rot of olive drupes.</title>
        <authorList>
            <person name="Conti Taguali S."/>
            <person name="Riolo M."/>
            <person name="La Spada F."/>
            <person name="Cacciola S.O."/>
            <person name="Dionisio G."/>
        </authorList>
    </citation>
    <scope>NUCLEOTIDE SEQUENCE [LARGE SCALE GENOMIC DNA]</scope>
    <source>
        <strain evidence="3 4">VK10A</strain>
    </source>
</reference>
<evidence type="ECO:0008006" key="5">
    <source>
        <dbReference type="Google" id="ProtNLM"/>
    </source>
</evidence>
<proteinExistence type="inferred from homology"/>
<dbReference type="Pfam" id="PF02536">
    <property type="entry name" value="mTERF"/>
    <property type="match status" value="1"/>
</dbReference>
<dbReference type="EMBL" id="JBIMZQ010000001">
    <property type="protein sequence ID" value="KAL3674304.1"/>
    <property type="molecule type" value="Genomic_DNA"/>
</dbReference>
<evidence type="ECO:0000256" key="2">
    <source>
        <dbReference type="ARBA" id="ARBA00022946"/>
    </source>
</evidence>
<comment type="similarity">
    <text evidence="1">Belongs to the mTERF family.</text>
</comment>
<accession>A0ABD3G938</accession>
<dbReference type="InterPro" id="IPR003690">
    <property type="entry name" value="MTERF"/>
</dbReference>